<evidence type="ECO:0000256" key="1">
    <source>
        <dbReference type="SAM" id="Phobius"/>
    </source>
</evidence>
<dbReference type="PANTHER" id="PTHR33490">
    <property type="entry name" value="BLR5614 PROTEIN-RELATED"/>
    <property type="match status" value="1"/>
</dbReference>
<proteinExistence type="predicted"/>
<dbReference type="PANTHER" id="PTHR33490:SF6">
    <property type="entry name" value="SLL1049 PROTEIN"/>
    <property type="match status" value="1"/>
</dbReference>
<name>A0A9D1P6K8_9FIRM</name>
<keyword evidence="1" id="KW-1133">Transmembrane helix</keyword>
<dbReference type="InterPro" id="IPR002931">
    <property type="entry name" value="Transglutaminase-like"/>
</dbReference>
<sequence length="284" mass="31251">YPRHRYPVRRYAYRRARRSWARALGLVLVGICLACGAWALLEGVIWPEEGDRVSSDGSLTMDYSHASQGYVLARASSSKRLKLRVSKGDTTLTYDLNGEGEYEVFPLQLGDGKYSWTLYENVTGNSYAQAGGMSFSVELEDANAPFLCPNQYVNFTPESQVVAVAAELCQGLETGAEKLAAVRAYIQENYLYDYIKAVTTTPGQMPDIEGCMESRMGICQDLAAMAAAMLRSQGVPVEFVVGYAGNVYHAWTVVLLEEGNVLYDPTVDVNGIAAGAVYTTERFY</sequence>
<dbReference type="InterPro" id="IPR038765">
    <property type="entry name" value="Papain-like_cys_pep_sf"/>
</dbReference>
<dbReference type="EMBL" id="DVOT01000101">
    <property type="protein sequence ID" value="HIV27435.1"/>
    <property type="molecule type" value="Genomic_DNA"/>
</dbReference>
<evidence type="ECO:0000313" key="4">
    <source>
        <dbReference type="Proteomes" id="UP000886884"/>
    </source>
</evidence>
<reference evidence="3" key="2">
    <citation type="journal article" date="2021" name="PeerJ">
        <title>Extensive microbial diversity within the chicken gut microbiome revealed by metagenomics and culture.</title>
        <authorList>
            <person name="Gilroy R."/>
            <person name="Ravi A."/>
            <person name="Getino M."/>
            <person name="Pursley I."/>
            <person name="Horton D.L."/>
            <person name="Alikhan N.F."/>
            <person name="Baker D."/>
            <person name="Gharbi K."/>
            <person name="Hall N."/>
            <person name="Watson M."/>
            <person name="Adriaenssens E.M."/>
            <person name="Foster-Nyarko E."/>
            <person name="Jarju S."/>
            <person name="Secka A."/>
            <person name="Antonio M."/>
            <person name="Oren A."/>
            <person name="Chaudhuri R.R."/>
            <person name="La Ragione R."/>
            <person name="Hildebrand F."/>
            <person name="Pallen M.J."/>
        </authorList>
    </citation>
    <scope>NUCLEOTIDE SEQUENCE</scope>
    <source>
        <strain evidence="3">CHK183-6373</strain>
    </source>
</reference>
<evidence type="ECO:0000259" key="2">
    <source>
        <dbReference type="SMART" id="SM00460"/>
    </source>
</evidence>
<feature type="non-terminal residue" evidence="3">
    <location>
        <position position="1"/>
    </location>
</feature>
<comment type="caution">
    <text evidence="3">The sequence shown here is derived from an EMBL/GenBank/DDBJ whole genome shotgun (WGS) entry which is preliminary data.</text>
</comment>
<dbReference type="Proteomes" id="UP000886884">
    <property type="component" value="Unassembled WGS sequence"/>
</dbReference>
<protein>
    <submittedName>
        <fullName evidence="3">Transglutaminase domain-containing protein</fullName>
    </submittedName>
</protein>
<dbReference type="Pfam" id="PF01841">
    <property type="entry name" value="Transglut_core"/>
    <property type="match status" value="1"/>
</dbReference>
<keyword evidence="1" id="KW-0812">Transmembrane</keyword>
<organism evidence="3 4">
    <name type="scientific">Candidatus Ornithocaccomicrobium faecavium</name>
    <dbReference type="NCBI Taxonomy" id="2840890"/>
    <lineage>
        <taxon>Bacteria</taxon>
        <taxon>Bacillati</taxon>
        <taxon>Bacillota</taxon>
        <taxon>Clostridia</taxon>
        <taxon>Candidatus Ornithocaccomicrobium</taxon>
    </lineage>
</organism>
<evidence type="ECO:0000313" key="3">
    <source>
        <dbReference type="EMBL" id="HIV27435.1"/>
    </source>
</evidence>
<dbReference type="SMART" id="SM00460">
    <property type="entry name" value="TGc"/>
    <property type="match status" value="1"/>
</dbReference>
<dbReference type="Gene3D" id="3.10.620.30">
    <property type="match status" value="1"/>
</dbReference>
<feature type="domain" description="Transglutaminase-like" evidence="2">
    <location>
        <begin position="211"/>
        <end position="267"/>
    </location>
</feature>
<accession>A0A9D1P6K8</accession>
<reference evidence="3" key="1">
    <citation type="submission" date="2020-10" db="EMBL/GenBank/DDBJ databases">
        <authorList>
            <person name="Gilroy R."/>
        </authorList>
    </citation>
    <scope>NUCLEOTIDE SEQUENCE</scope>
    <source>
        <strain evidence="3">CHK183-6373</strain>
    </source>
</reference>
<dbReference type="SUPFAM" id="SSF54001">
    <property type="entry name" value="Cysteine proteinases"/>
    <property type="match status" value="1"/>
</dbReference>
<dbReference type="AlphaFoldDB" id="A0A9D1P6K8"/>
<keyword evidence="1" id="KW-0472">Membrane</keyword>
<gene>
    <name evidence="3" type="ORF">IAA64_05670</name>
</gene>
<feature type="transmembrane region" description="Helical" evidence="1">
    <location>
        <begin position="20"/>
        <end position="41"/>
    </location>
</feature>